<dbReference type="AlphaFoldDB" id="A0A516GZ34"/>
<dbReference type="RefSeq" id="WP_144067770.1">
    <property type="nucleotide sequence ID" value="NZ_CP041636.1"/>
</dbReference>
<dbReference type="Pfam" id="PF05396">
    <property type="entry name" value="Phage_T7_Capsid"/>
    <property type="match status" value="1"/>
</dbReference>
<keyword evidence="3" id="KW-1185">Reference proteome</keyword>
<dbReference type="Proteomes" id="UP000317496">
    <property type="component" value="Chromosome"/>
</dbReference>
<evidence type="ECO:0000313" key="2">
    <source>
        <dbReference type="EMBL" id="QDO96789.1"/>
    </source>
</evidence>
<protein>
    <submittedName>
        <fullName evidence="2">Uncharacterized protein</fullName>
    </submittedName>
</protein>
<proteinExistence type="predicted"/>
<organism evidence="2 3">
    <name type="scientific">Ferrovibrio terrae</name>
    <dbReference type="NCBI Taxonomy" id="2594003"/>
    <lineage>
        <taxon>Bacteria</taxon>
        <taxon>Pseudomonadati</taxon>
        <taxon>Pseudomonadota</taxon>
        <taxon>Alphaproteobacteria</taxon>
        <taxon>Rhodospirillales</taxon>
        <taxon>Rhodospirillaceae</taxon>
        <taxon>Ferrovibrio</taxon>
    </lineage>
</organism>
<accession>A0A516GZ34</accession>
<name>A0A516GZ34_9PROT</name>
<reference evidence="2 3" key="1">
    <citation type="submission" date="2019-07" db="EMBL/GenBank/DDBJ databases">
        <title>Genome sequencing for Ferrovibrio sp. K5.</title>
        <authorList>
            <person name="Park S.-J."/>
        </authorList>
    </citation>
    <scope>NUCLEOTIDE SEQUENCE [LARGE SCALE GENOMIC DNA]</scope>
    <source>
        <strain evidence="2 3">K5</strain>
    </source>
</reference>
<evidence type="ECO:0000313" key="3">
    <source>
        <dbReference type="Proteomes" id="UP000317496"/>
    </source>
</evidence>
<feature type="region of interest" description="Disordered" evidence="1">
    <location>
        <begin position="1"/>
        <end position="22"/>
    </location>
</feature>
<dbReference type="OrthoDB" id="7347988at2"/>
<dbReference type="EMBL" id="CP041636">
    <property type="protein sequence ID" value="QDO96789.1"/>
    <property type="molecule type" value="Genomic_DNA"/>
</dbReference>
<sequence>MTANLLEAEVQTEGGADAVPEKFRDPQTGAIRVDLLVKSYRALEQKLAGMVSVPGDDSDDDARLRFNRALGVPDSPDGYEITLANPALSTDAEVNRRLHEAGFTPTQAQLVYDLACDHVVPQLHRMAGEYRQRGERDRLLQRYGGEARFSETARALEAWGQRNLPESVFNALASSYEGICALESMMQNGDPALTRGAGGGDAALSEDQLVGMMRDPRYWKKRDPEFLAKVTDGFKRLYPG</sequence>
<dbReference type="KEGG" id="fer:FNB15_05625"/>
<evidence type="ECO:0000256" key="1">
    <source>
        <dbReference type="SAM" id="MobiDB-lite"/>
    </source>
</evidence>
<dbReference type="InterPro" id="IPR008768">
    <property type="entry name" value="Gp9-like"/>
</dbReference>
<gene>
    <name evidence="2" type="ORF">FNB15_05625</name>
</gene>